<organism evidence="2 3">
    <name type="scientific">Aureococcus anophagefferens</name>
    <name type="common">Harmful bloom alga</name>
    <dbReference type="NCBI Taxonomy" id="44056"/>
    <lineage>
        <taxon>Eukaryota</taxon>
        <taxon>Sar</taxon>
        <taxon>Stramenopiles</taxon>
        <taxon>Ochrophyta</taxon>
        <taxon>Pelagophyceae</taxon>
        <taxon>Pelagomonadales</taxon>
        <taxon>Pelagomonadaceae</taxon>
        <taxon>Aureococcus</taxon>
    </lineage>
</organism>
<name>A0ABR1FSZ2_AURAN</name>
<dbReference type="Proteomes" id="UP001363151">
    <property type="component" value="Unassembled WGS sequence"/>
</dbReference>
<dbReference type="SUPFAM" id="SSF52266">
    <property type="entry name" value="SGNH hydrolase"/>
    <property type="match status" value="1"/>
</dbReference>
<proteinExistence type="predicted"/>
<evidence type="ECO:0008006" key="4">
    <source>
        <dbReference type="Google" id="ProtNLM"/>
    </source>
</evidence>
<keyword evidence="1" id="KW-0732">Signal</keyword>
<protein>
    <recommendedName>
        <fullName evidence="4">SGNH hydrolase-type esterase domain-containing protein</fullName>
    </recommendedName>
</protein>
<evidence type="ECO:0000313" key="2">
    <source>
        <dbReference type="EMBL" id="KAK7237632.1"/>
    </source>
</evidence>
<sequence>MSMRLLAASLVALACVADESCSPWYDEDCIAVVCCGDSITEGADVEAGEDWPSLLQDLLGAQYRVYNKGLSGHTLTATDVEWAASEQGEEAMEITLEANTLWPDTSFINEELPEAVTEVAARNNASALVDLRPLFGGDDPDGSLYATAYTRTRRASR</sequence>
<gene>
    <name evidence="2" type="ORF">SO694_000980105</name>
</gene>
<feature type="signal peptide" evidence="1">
    <location>
        <begin position="1"/>
        <end position="21"/>
    </location>
</feature>
<dbReference type="EMBL" id="JBBJCI010000248">
    <property type="protein sequence ID" value="KAK7237632.1"/>
    <property type="molecule type" value="Genomic_DNA"/>
</dbReference>
<reference evidence="2 3" key="1">
    <citation type="submission" date="2024-03" db="EMBL/GenBank/DDBJ databases">
        <title>Aureococcus anophagefferens CCMP1851 and Kratosvirus quantuckense: Draft genome of a second virus-susceptible host strain in the model system.</title>
        <authorList>
            <person name="Chase E."/>
            <person name="Truchon A.R."/>
            <person name="Schepens W."/>
            <person name="Wilhelm S.W."/>
        </authorList>
    </citation>
    <scope>NUCLEOTIDE SEQUENCE [LARGE SCALE GENOMIC DNA]</scope>
    <source>
        <strain evidence="2 3">CCMP1851</strain>
    </source>
</reference>
<evidence type="ECO:0000313" key="3">
    <source>
        <dbReference type="Proteomes" id="UP001363151"/>
    </source>
</evidence>
<keyword evidence="3" id="KW-1185">Reference proteome</keyword>
<feature type="chain" id="PRO_5046971145" description="SGNH hydrolase-type esterase domain-containing protein" evidence="1">
    <location>
        <begin position="22"/>
        <end position="157"/>
    </location>
</feature>
<comment type="caution">
    <text evidence="2">The sequence shown here is derived from an EMBL/GenBank/DDBJ whole genome shotgun (WGS) entry which is preliminary data.</text>
</comment>
<evidence type="ECO:0000256" key="1">
    <source>
        <dbReference type="SAM" id="SignalP"/>
    </source>
</evidence>
<accession>A0ABR1FSZ2</accession>
<dbReference type="InterPro" id="IPR036514">
    <property type="entry name" value="SGNH_hydro_sf"/>
</dbReference>
<dbReference type="PROSITE" id="PS51257">
    <property type="entry name" value="PROKAR_LIPOPROTEIN"/>
    <property type="match status" value="1"/>
</dbReference>
<dbReference type="Gene3D" id="3.40.50.1110">
    <property type="entry name" value="SGNH hydrolase"/>
    <property type="match status" value="1"/>
</dbReference>